<evidence type="ECO:0000259" key="2">
    <source>
        <dbReference type="Pfam" id="PF21834"/>
    </source>
</evidence>
<proteinExistence type="predicted"/>
<name>A0ABQ5W5K7_9HYPH</name>
<evidence type="ECO:0000313" key="3">
    <source>
        <dbReference type="EMBL" id="GLQ55367.1"/>
    </source>
</evidence>
<dbReference type="InterPro" id="IPR054189">
    <property type="entry name" value="DUF6894"/>
</dbReference>
<protein>
    <recommendedName>
        <fullName evidence="2">DUF6894 domain-containing protein</fullName>
    </recommendedName>
</protein>
<organism evidence="3 4">
    <name type="scientific">Devosia nitrariae</name>
    <dbReference type="NCBI Taxonomy" id="2071872"/>
    <lineage>
        <taxon>Bacteria</taxon>
        <taxon>Pseudomonadati</taxon>
        <taxon>Pseudomonadota</taxon>
        <taxon>Alphaproteobacteria</taxon>
        <taxon>Hyphomicrobiales</taxon>
        <taxon>Devosiaceae</taxon>
        <taxon>Devosia</taxon>
    </lineage>
</organism>
<feature type="coiled-coil region" evidence="1">
    <location>
        <begin position="15"/>
        <end position="42"/>
    </location>
</feature>
<evidence type="ECO:0000256" key="1">
    <source>
        <dbReference type="SAM" id="Coils"/>
    </source>
</evidence>
<reference evidence="4" key="1">
    <citation type="journal article" date="2019" name="Int. J. Syst. Evol. Microbiol.">
        <title>The Global Catalogue of Microorganisms (GCM) 10K type strain sequencing project: providing services to taxonomists for standard genome sequencing and annotation.</title>
        <authorList>
            <consortium name="The Broad Institute Genomics Platform"/>
            <consortium name="The Broad Institute Genome Sequencing Center for Infectious Disease"/>
            <person name="Wu L."/>
            <person name="Ma J."/>
        </authorList>
    </citation>
    <scope>NUCLEOTIDE SEQUENCE [LARGE SCALE GENOMIC DNA]</scope>
    <source>
        <strain evidence="4">NBRC 112416</strain>
    </source>
</reference>
<keyword evidence="1" id="KW-0175">Coiled coil</keyword>
<dbReference type="Proteomes" id="UP001156691">
    <property type="component" value="Unassembled WGS sequence"/>
</dbReference>
<dbReference type="Pfam" id="PF21834">
    <property type="entry name" value="DUF6894"/>
    <property type="match status" value="1"/>
</dbReference>
<feature type="domain" description="DUF6894" evidence="2">
    <location>
        <begin position="3"/>
        <end position="69"/>
    </location>
</feature>
<gene>
    <name evidence="3" type="ORF">GCM10010862_26260</name>
</gene>
<comment type="caution">
    <text evidence="3">The sequence shown here is derived from an EMBL/GenBank/DDBJ whole genome shotgun (WGS) entry which is preliminary data.</text>
</comment>
<dbReference type="RefSeq" id="WP_284340779.1">
    <property type="nucleotide sequence ID" value="NZ_BSNS01000011.1"/>
</dbReference>
<dbReference type="EMBL" id="BSNS01000011">
    <property type="protein sequence ID" value="GLQ55367.1"/>
    <property type="molecule type" value="Genomic_DNA"/>
</dbReference>
<evidence type="ECO:0000313" key="4">
    <source>
        <dbReference type="Proteomes" id="UP001156691"/>
    </source>
</evidence>
<accession>A0ABQ5W5K7</accession>
<sequence length="78" mass="8682">MPRYFFDIEDGHVVRDNDGRELANLEAAKAEANRALSDAVKDDFTRDALREACINIRDESGVVVMRVCLAYSATPPLP</sequence>
<keyword evidence="4" id="KW-1185">Reference proteome</keyword>